<evidence type="ECO:0000256" key="1">
    <source>
        <dbReference type="SAM" id="MobiDB-lite"/>
    </source>
</evidence>
<sequence length="262" mass="27357">MQPLTAAAPSSRRSSSAANAALPAFQPPASSAGAHQHQLHARRRSSAAARIATASAPDLARTLSREDPTGGGVDAPGPESVGGGAQTEPPSSALHPRVAVLLGVKESFHAPLLLCRGLATAPAIWWFGRCVVLAWRLAVSAARGAAERDVEWGIGGWRGGGNGDEVRGVAGGLVGTEVALAGLWTLTILYHLAHRHVNIRRETRAAVRAFWVTSTISLWLLLLESHVERGTWKVAPLVGVFERVAKAWRDARVGGGGGGAEL</sequence>
<feature type="compositionally biased region" description="Gly residues" evidence="1">
    <location>
        <begin position="69"/>
        <end position="85"/>
    </location>
</feature>
<dbReference type="PANTHER" id="PTHR28147:SF1">
    <property type="entry name" value="N-GLYCOSYLATION PROTEIN EOS1"/>
    <property type="match status" value="1"/>
</dbReference>
<keyword evidence="3" id="KW-1185">Reference proteome</keyword>
<dbReference type="PANTHER" id="PTHR28147">
    <property type="entry name" value="N-GLYCOSYLATION PROTEIN EOS1"/>
    <property type="match status" value="1"/>
</dbReference>
<comment type="caution">
    <text evidence="2">The sequence shown here is derived from an EMBL/GenBank/DDBJ whole genome shotgun (WGS) entry which is preliminary data.</text>
</comment>
<reference evidence="2 3" key="1">
    <citation type="submission" date="2024-02" db="EMBL/GenBank/DDBJ databases">
        <title>De novo assembly and annotation of 12 fungi associated with fruit tree decline syndrome in Ontario, Canada.</title>
        <authorList>
            <person name="Sulman M."/>
            <person name="Ellouze W."/>
            <person name="Ilyukhin E."/>
        </authorList>
    </citation>
    <scope>NUCLEOTIDE SEQUENCE [LARGE SCALE GENOMIC DNA]</scope>
    <source>
        <strain evidence="2 3">M1-105</strain>
    </source>
</reference>
<organism evidence="2 3">
    <name type="scientific">Neofusicoccum ribis</name>
    <dbReference type="NCBI Taxonomy" id="45134"/>
    <lineage>
        <taxon>Eukaryota</taxon>
        <taxon>Fungi</taxon>
        <taxon>Dikarya</taxon>
        <taxon>Ascomycota</taxon>
        <taxon>Pezizomycotina</taxon>
        <taxon>Dothideomycetes</taxon>
        <taxon>Dothideomycetes incertae sedis</taxon>
        <taxon>Botryosphaeriales</taxon>
        <taxon>Botryosphaeriaceae</taxon>
        <taxon>Neofusicoccum</taxon>
    </lineage>
</organism>
<dbReference type="InterPro" id="IPR021100">
    <property type="entry name" value="N-glycosylation_EOS1"/>
</dbReference>
<dbReference type="Proteomes" id="UP001521116">
    <property type="component" value="Unassembled WGS sequence"/>
</dbReference>
<dbReference type="EMBL" id="JAJVDC020000015">
    <property type="protein sequence ID" value="KAL1634597.1"/>
    <property type="molecule type" value="Genomic_DNA"/>
</dbReference>
<evidence type="ECO:0000313" key="3">
    <source>
        <dbReference type="Proteomes" id="UP001521116"/>
    </source>
</evidence>
<protein>
    <recommendedName>
        <fullName evidence="4">N-glycosylation protein EOS1</fullName>
    </recommendedName>
</protein>
<accession>A0ABR3T5I4</accession>
<evidence type="ECO:0008006" key="4">
    <source>
        <dbReference type="Google" id="ProtNLM"/>
    </source>
</evidence>
<gene>
    <name evidence="2" type="ORF">SLS56_002291</name>
</gene>
<evidence type="ECO:0000313" key="2">
    <source>
        <dbReference type="EMBL" id="KAL1634597.1"/>
    </source>
</evidence>
<proteinExistence type="predicted"/>
<feature type="compositionally biased region" description="Low complexity" evidence="1">
    <location>
        <begin position="1"/>
        <end position="29"/>
    </location>
</feature>
<name>A0ABR3T5I4_9PEZI</name>
<feature type="compositionally biased region" description="Low complexity" evidence="1">
    <location>
        <begin position="46"/>
        <end position="56"/>
    </location>
</feature>
<feature type="region of interest" description="Disordered" evidence="1">
    <location>
        <begin position="1"/>
        <end position="92"/>
    </location>
</feature>